<keyword evidence="2" id="KW-1185">Reference proteome</keyword>
<sequence length="128" mass="14756">MLKHMENKEVINGSKQGFTKCKFCLKNLVAFYHGVTVVVDKGKETNVIYLDLCKAFDTVPYYIIVLSGEIFDGWTTWWIRNWLNHCTQRCVVNDSMSKWRTVMSGIPQQLVSGLILFNIFGGLESRIE</sequence>
<dbReference type="Proteomes" id="UP000269221">
    <property type="component" value="Unassembled WGS sequence"/>
</dbReference>
<comment type="caution">
    <text evidence="1">The sequence shown here is derived from an EMBL/GenBank/DDBJ whole genome shotgun (WGS) entry which is preliminary data.</text>
</comment>
<evidence type="ECO:0000313" key="1">
    <source>
        <dbReference type="EMBL" id="RMC19399.1"/>
    </source>
</evidence>
<name>A0A3M0L1K1_HIRRU</name>
<evidence type="ECO:0000313" key="2">
    <source>
        <dbReference type="Proteomes" id="UP000269221"/>
    </source>
</evidence>
<proteinExistence type="predicted"/>
<dbReference type="PANTHER" id="PTHR33332">
    <property type="entry name" value="REVERSE TRANSCRIPTASE DOMAIN-CONTAINING PROTEIN"/>
    <property type="match status" value="1"/>
</dbReference>
<dbReference type="OrthoDB" id="9395155at2759"/>
<reference evidence="1 2" key="1">
    <citation type="submission" date="2018-07" db="EMBL/GenBank/DDBJ databases">
        <title>A high quality draft genome assembly of the barn swallow (H. rustica rustica).</title>
        <authorList>
            <person name="Formenti G."/>
            <person name="Chiara M."/>
            <person name="Poveda L."/>
            <person name="Francoijs K.-J."/>
            <person name="Bonisoli-Alquati A."/>
            <person name="Canova L."/>
            <person name="Gianfranceschi L."/>
            <person name="Horner D.S."/>
            <person name="Saino N."/>
        </authorList>
    </citation>
    <scope>NUCLEOTIDE SEQUENCE [LARGE SCALE GENOMIC DNA]</scope>
    <source>
        <strain evidence="1">Chelidonia</strain>
        <tissue evidence="1">Blood</tissue>
    </source>
</reference>
<accession>A0A3M0L1K1</accession>
<dbReference type="AlphaFoldDB" id="A0A3M0L1K1"/>
<dbReference type="STRING" id="333673.A0A3M0L1K1"/>
<organism evidence="1 2">
    <name type="scientific">Hirundo rustica rustica</name>
    <dbReference type="NCBI Taxonomy" id="333673"/>
    <lineage>
        <taxon>Eukaryota</taxon>
        <taxon>Metazoa</taxon>
        <taxon>Chordata</taxon>
        <taxon>Craniata</taxon>
        <taxon>Vertebrata</taxon>
        <taxon>Euteleostomi</taxon>
        <taxon>Archelosauria</taxon>
        <taxon>Archosauria</taxon>
        <taxon>Dinosauria</taxon>
        <taxon>Saurischia</taxon>
        <taxon>Theropoda</taxon>
        <taxon>Coelurosauria</taxon>
        <taxon>Aves</taxon>
        <taxon>Neognathae</taxon>
        <taxon>Neoaves</taxon>
        <taxon>Telluraves</taxon>
        <taxon>Australaves</taxon>
        <taxon>Passeriformes</taxon>
        <taxon>Sylvioidea</taxon>
        <taxon>Hirundinidae</taxon>
        <taxon>Hirundo</taxon>
    </lineage>
</organism>
<dbReference type="EMBL" id="QRBI01000095">
    <property type="protein sequence ID" value="RMC19399.1"/>
    <property type="molecule type" value="Genomic_DNA"/>
</dbReference>
<gene>
    <name evidence="1" type="ORF">DUI87_04009</name>
</gene>
<protein>
    <submittedName>
        <fullName evidence="1">Uncharacterized protein</fullName>
    </submittedName>
</protein>